<proteinExistence type="predicted"/>
<dbReference type="Proteomes" id="UP001221757">
    <property type="component" value="Unassembled WGS sequence"/>
</dbReference>
<organism evidence="2 3">
    <name type="scientific">Mycena rosella</name>
    <name type="common">Pink bonnet</name>
    <name type="synonym">Agaricus rosellus</name>
    <dbReference type="NCBI Taxonomy" id="1033263"/>
    <lineage>
        <taxon>Eukaryota</taxon>
        <taxon>Fungi</taxon>
        <taxon>Dikarya</taxon>
        <taxon>Basidiomycota</taxon>
        <taxon>Agaricomycotina</taxon>
        <taxon>Agaricomycetes</taxon>
        <taxon>Agaricomycetidae</taxon>
        <taxon>Agaricales</taxon>
        <taxon>Marasmiineae</taxon>
        <taxon>Mycenaceae</taxon>
        <taxon>Mycena</taxon>
    </lineage>
</organism>
<comment type="caution">
    <text evidence="2">The sequence shown here is derived from an EMBL/GenBank/DDBJ whole genome shotgun (WGS) entry which is preliminary data.</text>
</comment>
<gene>
    <name evidence="2" type="ORF">B0H17DRAFT_1174093</name>
</gene>
<keyword evidence="3" id="KW-1185">Reference proteome</keyword>
<evidence type="ECO:0000256" key="1">
    <source>
        <dbReference type="SAM" id="MobiDB-lite"/>
    </source>
</evidence>
<dbReference type="EMBL" id="JARKIE010000003">
    <property type="protein sequence ID" value="KAJ7708721.1"/>
    <property type="molecule type" value="Genomic_DNA"/>
</dbReference>
<feature type="compositionally biased region" description="Polar residues" evidence="1">
    <location>
        <begin position="218"/>
        <end position="227"/>
    </location>
</feature>
<protein>
    <submittedName>
        <fullName evidence="2">Uncharacterized protein</fullName>
    </submittedName>
</protein>
<feature type="region of interest" description="Disordered" evidence="1">
    <location>
        <begin position="214"/>
        <end position="258"/>
    </location>
</feature>
<sequence length="269" mass="29446">MPMTQDAEGLIAIVRNDSSRTYHSRVSARNLSALQKYHLKRFQDLESSDRSSYVRVQSSFGDITSLPSLHSLSCLSGFRRQRHVFDSYDHLKAEADHSEAQFPTCRSRRRGTLKTSVGDLSGTPEWETGQYLSGKLSKTSRGSSEHKTVQGSWMFKTTGGILETLISGRLLKTSSGRLHKTSAGTSSRPLGDPASDCWLEDHGSPEDLVGKLLKPQGPLNTVGNSPRPSAGRRAPKTLRRPGFFRSHRDVGKTSESGVGAECAEWAGAV</sequence>
<evidence type="ECO:0000313" key="3">
    <source>
        <dbReference type="Proteomes" id="UP001221757"/>
    </source>
</evidence>
<accession>A0AAD7GZT7</accession>
<reference evidence="2" key="1">
    <citation type="submission" date="2023-03" db="EMBL/GenBank/DDBJ databases">
        <title>Massive genome expansion in bonnet fungi (Mycena s.s.) driven by repeated elements and novel gene families across ecological guilds.</title>
        <authorList>
            <consortium name="Lawrence Berkeley National Laboratory"/>
            <person name="Harder C.B."/>
            <person name="Miyauchi S."/>
            <person name="Viragh M."/>
            <person name="Kuo A."/>
            <person name="Thoen E."/>
            <person name="Andreopoulos B."/>
            <person name="Lu D."/>
            <person name="Skrede I."/>
            <person name="Drula E."/>
            <person name="Henrissat B."/>
            <person name="Morin E."/>
            <person name="Kohler A."/>
            <person name="Barry K."/>
            <person name="LaButti K."/>
            <person name="Morin E."/>
            <person name="Salamov A."/>
            <person name="Lipzen A."/>
            <person name="Mereny Z."/>
            <person name="Hegedus B."/>
            <person name="Baldrian P."/>
            <person name="Stursova M."/>
            <person name="Weitz H."/>
            <person name="Taylor A."/>
            <person name="Grigoriev I.V."/>
            <person name="Nagy L.G."/>
            <person name="Martin F."/>
            <person name="Kauserud H."/>
        </authorList>
    </citation>
    <scope>NUCLEOTIDE SEQUENCE</scope>
    <source>
        <strain evidence="2">CBHHK067</strain>
    </source>
</reference>
<name>A0AAD7GZT7_MYCRO</name>
<dbReference type="AlphaFoldDB" id="A0AAD7GZT7"/>
<evidence type="ECO:0000313" key="2">
    <source>
        <dbReference type="EMBL" id="KAJ7708721.1"/>
    </source>
</evidence>